<name>A0ABS7CYI7_9BACT</name>
<organism evidence="1 2">
    <name type="scientific">Pontibacter aydingkolensis</name>
    <dbReference type="NCBI Taxonomy" id="1911536"/>
    <lineage>
        <taxon>Bacteria</taxon>
        <taxon>Pseudomonadati</taxon>
        <taxon>Bacteroidota</taxon>
        <taxon>Cytophagia</taxon>
        <taxon>Cytophagales</taxon>
        <taxon>Hymenobacteraceae</taxon>
        <taxon>Pontibacter</taxon>
    </lineage>
</organism>
<protein>
    <submittedName>
        <fullName evidence="1">DUF4175 domain-containing protein</fullName>
    </submittedName>
</protein>
<dbReference type="Proteomes" id="UP000813018">
    <property type="component" value="Unassembled WGS sequence"/>
</dbReference>
<gene>
    <name evidence="1" type="ORF">K0O23_16870</name>
</gene>
<evidence type="ECO:0000313" key="1">
    <source>
        <dbReference type="EMBL" id="MBW7468751.1"/>
    </source>
</evidence>
<keyword evidence="2" id="KW-1185">Reference proteome</keyword>
<dbReference type="PROSITE" id="PS51257">
    <property type="entry name" value="PROKAR_LIPOPROTEIN"/>
    <property type="match status" value="1"/>
</dbReference>
<reference evidence="1 2" key="1">
    <citation type="journal article" date="2016" name="Int. J. Syst. Evol. Microbiol.">
        <title>Pontibacter aydingkolensis sp. nov., isolated from soil of a salt lake.</title>
        <authorList>
            <person name="Osman G."/>
            <person name="Zhang T."/>
            <person name="Lou K."/>
            <person name="Gao Y."/>
            <person name="Chang W."/>
            <person name="Lin Q."/>
            <person name="Yang H.M."/>
            <person name="Huo X.D."/>
            <person name="Wang N."/>
        </authorList>
    </citation>
    <scope>NUCLEOTIDE SEQUENCE [LARGE SCALE GENOMIC DNA]</scope>
    <source>
        <strain evidence="1 2">KACC 19255</strain>
    </source>
</reference>
<dbReference type="RefSeq" id="WP_219878620.1">
    <property type="nucleotide sequence ID" value="NZ_JAHYXK010000018.1"/>
</dbReference>
<accession>A0ABS7CYI7</accession>
<evidence type="ECO:0000313" key="2">
    <source>
        <dbReference type="Proteomes" id="UP000813018"/>
    </source>
</evidence>
<proteinExistence type="predicted"/>
<dbReference type="EMBL" id="JAHYXK010000018">
    <property type="protein sequence ID" value="MBW7468751.1"/>
    <property type="molecule type" value="Genomic_DNA"/>
</dbReference>
<sequence length="151" mass="17426">MKNLLFATTAFLLLVSTGCQRTDDARVMLHDKNERREVYATILDNEEMRNEMMDMMGERNMSGPMGRGGMMQGGGMMGDTMRMGGMNRQQMQVRMQEMMAQCETDTAACNMMAQMMMQHRGMMGNMMQRMQQRGMVDSDCYQQMMNNMKTK</sequence>
<comment type="caution">
    <text evidence="1">The sequence shown here is derived from an EMBL/GenBank/DDBJ whole genome shotgun (WGS) entry which is preliminary data.</text>
</comment>